<dbReference type="InterPro" id="IPR029058">
    <property type="entry name" value="AB_hydrolase_fold"/>
</dbReference>
<protein>
    <submittedName>
        <fullName evidence="5">Alpha/beta-Hydrolase</fullName>
    </submittedName>
</protein>
<dbReference type="HOGENOM" id="CLU_019414_5_0_1"/>
<gene>
    <name evidence="5" type="ORF">GLAREA_06883</name>
</gene>
<evidence type="ECO:0000313" key="5">
    <source>
        <dbReference type="EMBL" id="EPE33870.1"/>
    </source>
</evidence>
<dbReference type="GO" id="GO:0004301">
    <property type="term" value="F:epoxide hydrolase activity"/>
    <property type="evidence" value="ECO:0007669"/>
    <property type="project" value="TreeGrafter"/>
</dbReference>
<evidence type="ECO:0000259" key="4">
    <source>
        <dbReference type="Pfam" id="PF06441"/>
    </source>
</evidence>
<dbReference type="PANTHER" id="PTHR21661">
    <property type="entry name" value="EPOXIDE HYDROLASE 1-RELATED"/>
    <property type="match status" value="1"/>
</dbReference>
<feature type="domain" description="Epoxide hydrolase N-terminal" evidence="4">
    <location>
        <begin position="47"/>
        <end position="161"/>
    </location>
</feature>
<dbReference type="SUPFAM" id="SSF53474">
    <property type="entry name" value="alpha/beta-Hydrolases"/>
    <property type="match status" value="1"/>
</dbReference>
<dbReference type="eggNOG" id="KOG2565">
    <property type="taxonomic scope" value="Eukaryota"/>
</dbReference>
<evidence type="ECO:0000256" key="3">
    <source>
        <dbReference type="SAM" id="MobiDB-lite"/>
    </source>
</evidence>
<dbReference type="Gene3D" id="3.40.50.1820">
    <property type="entry name" value="alpha/beta hydrolase"/>
    <property type="match status" value="1"/>
</dbReference>
<dbReference type="KEGG" id="glz:GLAREA_06883"/>
<dbReference type="PANTHER" id="PTHR21661:SF71">
    <property type="entry name" value="EPOXIDE HYDROLASE N-TERMINAL DOMAIN-CONTAINING PROTEIN"/>
    <property type="match status" value="1"/>
</dbReference>
<comment type="similarity">
    <text evidence="1">Belongs to the peptidase S33 family.</text>
</comment>
<dbReference type="RefSeq" id="XP_008079022.1">
    <property type="nucleotide sequence ID" value="XM_008080831.1"/>
</dbReference>
<proteinExistence type="inferred from homology"/>
<organism evidence="5 6">
    <name type="scientific">Glarea lozoyensis (strain ATCC 20868 / MF5171)</name>
    <dbReference type="NCBI Taxonomy" id="1116229"/>
    <lineage>
        <taxon>Eukaryota</taxon>
        <taxon>Fungi</taxon>
        <taxon>Dikarya</taxon>
        <taxon>Ascomycota</taxon>
        <taxon>Pezizomycotina</taxon>
        <taxon>Leotiomycetes</taxon>
        <taxon>Helotiales</taxon>
        <taxon>Helotiaceae</taxon>
        <taxon>Glarea</taxon>
    </lineage>
</organism>
<accession>S3D802</accession>
<feature type="compositionally biased region" description="Basic and acidic residues" evidence="3">
    <location>
        <begin position="34"/>
        <end position="44"/>
    </location>
</feature>
<dbReference type="EMBL" id="KE145357">
    <property type="protein sequence ID" value="EPE33870.1"/>
    <property type="molecule type" value="Genomic_DNA"/>
</dbReference>
<dbReference type="InterPro" id="IPR010497">
    <property type="entry name" value="Epoxide_hydro_N"/>
</dbReference>
<reference evidence="5 6" key="1">
    <citation type="journal article" date="2013" name="BMC Genomics">
        <title>Genomics-driven discovery of the pneumocandin biosynthetic gene cluster in the fungus Glarea lozoyensis.</title>
        <authorList>
            <person name="Chen L."/>
            <person name="Yue Q."/>
            <person name="Zhang X."/>
            <person name="Xiang M."/>
            <person name="Wang C."/>
            <person name="Li S."/>
            <person name="Che Y."/>
            <person name="Ortiz-Lopez F.J."/>
            <person name="Bills G.F."/>
            <person name="Liu X."/>
            <person name="An Z."/>
        </authorList>
    </citation>
    <scope>NUCLEOTIDE SEQUENCE [LARGE SCALE GENOMIC DNA]</scope>
    <source>
        <strain evidence="6">ATCC 20868 / MF5171</strain>
    </source>
</reference>
<dbReference type="OrthoDB" id="7130006at2759"/>
<dbReference type="GO" id="GO:0097176">
    <property type="term" value="P:epoxide metabolic process"/>
    <property type="evidence" value="ECO:0007669"/>
    <property type="project" value="TreeGrafter"/>
</dbReference>
<feature type="region of interest" description="Disordered" evidence="3">
    <location>
        <begin position="1"/>
        <end position="44"/>
    </location>
</feature>
<evidence type="ECO:0000256" key="2">
    <source>
        <dbReference type="ARBA" id="ARBA00022801"/>
    </source>
</evidence>
<sequence length="536" mass="59339">MGSLGTTSKGKGKERMVEPEMIISPGSGIGSSGEAREGGEQDQEWEVKPYKIHVSSKYLTLTHKKLELTRLPHELLVPKEREREYGVPKSEIEPLIDFWTETYSWREQEAYLNIRVPQFRVALPLPASSSPPLRVHFVHLKSQHSNSVPLLVVPSFPVTNLSLTQIFEPLTNPPNPRSEQPFHIVVPSIPGLGFSDPFSVPEAEKDVMRHTAGLFDALMNRLGYEFYLVTATGSGISSAAAVDYHLPRIIAETFPERCLGAHLLDPVAEVPRVAKEPVLWAKWNVAKFFHANAFGYTGEDWKALKTYEAKARAAKSTNGADRLPSKRRREVKGYGVMSALGLREPNTLSYALCDSPVGLLSVVCSTLRKRSPSHQLSDTQIIDLTQLAWLPGVEAGARFWSTAVKEAANEVKKSASRTRVAITVFGVDGLDSRGYLCPAWTFNRHDVVFTQRIPGKPGLVPFERIDVVVAGIRGLAMEIKRFDPRIVVSPLEEAVVPKTVHEVATPDEDGHGMQLEVESPDTVVAFETTRSSRGRP</sequence>
<dbReference type="Proteomes" id="UP000016922">
    <property type="component" value="Unassembled WGS sequence"/>
</dbReference>
<dbReference type="GeneID" id="19465936"/>
<keyword evidence="2 5" id="KW-0378">Hydrolase</keyword>
<keyword evidence="6" id="KW-1185">Reference proteome</keyword>
<name>S3D802_GLAL2</name>
<dbReference type="STRING" id="1116229.S3D802"/>
<evidence type="ECO:0000256" key="1">
    <source>
        <dbReference type="ARBA" id="ARBA00010088"/>
    </source>
</evidence>
<evidence type="ECO:0000313" key="6">
    <source>
        <dbReference type="Proteomes" id="UP000016922"/>
    </source>
</evidence>
<dbReference type="OMA" id="PLIDFWL"/>
<dbReference type="Pfam" id="PF06441">
    <property type="entry name" value="EHN"/>
    <property type="match status" value="1"/>
</dbReference>
<dbReference type="AlphaFoldDB" id="S3D802"/>